<dbReference type="InterPro" id="IPR023393">
    <property type="entry name" value="START-like_dom_sf"/>
</dbReference>
<keyword evidence="2" id="KW-1185">Reference proteome</keyword>
<dbReference type="Proteomes" id="UP000515563">
    <property type="component" value="Chromosome"/>
</dbReference>
<gene>
    <name evidence="1" type="ORF">F1D05_30370</name>
</gene>
<reference evidence="1 2" key="2">
    <citation type="journal article" date="2020" name="Microbiol. Resour. Announc.">
        <title>Antarctic desert soil bacteria exhibit high novel natural product potential, evaluated through long-read genome sequencing and comparative genomics.</title>
        <authorList>
            <person name="Benaud N."/>
            <person name="Edwards R.J."/>
            <person name="Amos T.G."/>
            <person name="D'Agostino P.M."/>
            <person name="Gutierrez-Chavez C."/>
            <person name="Montgomery K."/>
            <person name="Nicetic I."/>
            <person name="Ferrari B.C."/>
        </authorList>
    </citation>
    <scope>NUCLEOTIDE SEQUENCE [LARGE SCALE GENOMIC DNA]</scope>
    <source>
        <strain evidence="1 2">SPB151</strain>
    </source>
</reference>
<evidence type="ECO:0000313" key="1">
    <source>
        <dbReference type="EMBL" id="QNE21441.1"/>
    </source>
</evidence>
<reference evidence="2" key="1">
    <citation type="submission" date="2019-09" db="EMBL/GenBank/DDBJ databases">
        <title>Antimicrobial potential of Antarctic Bacteria.</title>
        <authorList>
            <person name="Benaud N."/>
            <person name="Edwards R.J."/>
            <person name="Ferrari B.C."/>
        </authorList>
    </citation>
    <scope>NUCLEOTIDE SEQUENCE [LARGE SCALE GENOMIC DNA]</scope>
    <source>
        <strain evidence="2">SPB151</strain>
    </source>
</reference>
<dbReference type="AlphaFoldDB" id="A0A7G6X5C6"/>
<sequence>MSSIVTQVEIDREPEEVFAYVTDPANFSEWQDNVTGGHMDDGPTRVGSICSTTRRIGGSERSVSSEVTVLDPPRAWAVRGTDGPIRSMVNVAVEPIGDGQASRVTIDLDFAGHGIGKVLVPLLVRPQSRKEMQRNVARLKSRLESAG</sequence>
<proteinExistence type="predicted"/>
<dbReference type="InterPro" id="IPR019587">
    <property type="entry name" value="Polyketide_cyclase/dehydratase"/>
</dbReference>
<dbReference type="Pfam" id="PF10604">
    <property type="entry name" value="Polyketide_cyc2"/>
    <property type="match status" value="1"/>
</dbReference>
<protein>
    <submittedName>
        <fullName evidence="1">SRPBCC family protein</fullName>
    </submittedName>
</protein>
<organism evidence="1 2">
    <name type="scientific">Kribbella qitaiheensis</name>
    <dbReference type="NCBI Taxonomy" id="1544730"/>
    <lineage>
        <taxon>Bacteria</taxon>
        <taxon>Bacillati</taxon>
        <taxon>Actinomycetota</taxon>
        <taxon>Actinomycetes</taxon>
        <taxon>Propionibacteriales</taxon>
        <taxon>Kribbellaceae</taxon>
        <taxon>Kribbella</taxon>
    </lineage>
</organism>
<evidence type="ECO:0000313" key="2">
    <source>
        <dbReference type="Proteomes" id="UP000515563"/>
    </source>
</evidence>
<dbReference type="Gene3D" id="3.30.530.20">
    <property type="match status" value="1"/>
</dbReference>
<dbReference type="KEGG" id="kqi:F1D05_30370"/>
<name>A0A7G6X5C6_9ACTN</name>
<dbReference type="RefSeq" id="WP_185443845.1">
    <property type="nucleotide sequence ID" value="NZ_CP043661.1"/>
</dbReference>
<accession>A0A7G6X5C6</accession>
<dbReference type="EMBL" id="CP043661">
    <property type="protein sequence ID" value="QNE21441.1"/>
    <property type="molecule type" value="Genomic_DNA"/>
</dbReference>
<dbReference type="SUPFAM" id="SSF55961">
    <property type="entry name" value="Bet v1-like"/>
    <property type="match status" value="1"/>
</dbReference>